<dbReference type="Pfam" id="PF20737">
    <property type="entry name" value="Glyco_hydro127C"/>
    <property type="match status" value="1"/>
</dbReference>
<dbReference type="GO" id="GO:0005975">
    <property type="term" value="P:carbohydrate metabolic process"/>
    <property type="evidence" value="ECO:0007669"/>
    <property type="project" value="InterPro"/>
</dbReference>
<dbReference type="InterPro" id="IPR012878">
    <property type="entry name" value="Beta-AFase-like_GH127_cat"/>
</dbReference>
<dbReference type="Pfam" id="PF07944">
    <property type="entry name" value="Beta-AFase-like_GH127_cat"/>
    <property type="match status" value="1"/>
</dbReference>
<dbReference type="InterPro" id="IPR049174">
    <property type="entry name" value="Beta-AFase-like"/>
</dbReference>
<dbReference type="EMBL" id="JAJEPR010000005">
    <property type="protein sequence ID" value="MCC2189013.1"/>
    <property type="molecule type" value="Genomic_DNA"/>
</dbReference>
<gene>
    <name evidence="4" type="ORF">LKD71_04090</name>
</gene>
<keyword evidence="5" id="KW-1185">Reference proteome</keyword>
<dbReference type="InterPro" id="IPR049046">
    <property type="entry name" value="Beta-AFase-like_GH127_middle"/>
</dbReference>
<dbReference type="PANTHER" id="PTHR43465:SF2">
    <property type="entry name" value="DUF1680 DOMAIN PROTEIN (AFU_ORTHOLOGUE AFUA_1G08910)"/>
    <property type="match status" value="1"/>
</dbReference>
<dbReference type="GO" id="GO:0016787">
    <property type="term" value="F:hydrolase activity"/>
    <property type="evidence" value="ECO:0007669"/>
    <property type="project" value="UniProtKB-KW"/>
</dbReference>
<accession>A0AAE3J587</accession>
<evidence type="ECO:0000259" key="3">
    <source>
        <dbReference type="Pfam" id="PF20737"/>
    </source>
</evidence>
<dbReference type="Pfam" id="PF20736">
    <property type="entry name" value="Glyco_hydro127M"/>
    <property type="match status" value="1"/>
</dbReference>
<organism evidence="4 5">
    <name type="scientific">Fusicatenibacter faecihominis</name>
    <dbReference type="NCBI Taxonomy" id="2881276"/>
    <lineage>
        <taxon>Bacteria</taxon>
        <taxon>Bacillati</taxon>
        <taxon>Bacillota</taxon>
        <taxon>Clostridia</taxon>
        <taxon>Lachnospirales</taxon>
        <taxon>Lachnospiraceae</taxon>
        <taxon>Fusicatenibacter</taxon>
    </lineage>
</organism>
<protein>
    <submittedName>
        <fullName evidence="4">Glycoside hydrolase family 127 protein</fullName>
    </submittedName>
</protein>
<feature type="domain" description="Non-reducing end beta-L-arabinofuranosidase-like GH127 catalytic" evidence="1">
    <location>
        <begin position="19"/>
        <end position="409"/>
    </location>
</feature>
<sequence>MEKWSGKPVSFADSTIIGGFWKTEQDLCRKVTVNAVYDRFEETGRFEALKMQWKKGMPNQPHIFWESDVTKWIEGAAYFLKKERDPELEAKIDELVGRMERTQDTNGYLNAYFTVVEPKARFTRRTDHELYCAGHLIEGAIAYKEATGKDNMLRVAMKYADLIDRVFRVEHSAAFDTPGHEEIELALMKLYHYTGEERYFKLAEYFINTRGTSDRDETYSFTDQEHMQSHLPVREQVTAEGHSVRALYLYSGMADLALETKEEKLTEICRTLFENITEKRMYITGGVGSTCRGESFTFDYDFPEYTAYNETCASIALALFCRRLWLIEADGRYADTAERALYNTVLSGISLSGDSFFYENPLAVDPRRNAFNDSRPEGLKEHLPILERVKVFGCSCCPPNLVRTIGSIGDYLYSTAGNTIFAQCYMDADTTLHLNGKTITLQERTEYPCDGKISWTLKSEGNFTFAVRIPGWCDKAELLVNGEKVPAAAEKGFVYLERDWKDGDRIELELEMKVKLWEGNPEIVDTCGRVAVTRGPLVYCAEGVDNDDTPLRDVRIDWDAAFELEKAEVAGREMPVLKVQASRREASKALYSDRKGKKVSFQLKLLPYYAWANRGVTEMDVWFLEK</sequence>
<dbReference type="PANTHER" id="PTHR43465">
    <property type="entry name" value="DUF1680 DOMAIN PROTEIN (AFU_ORTHOLOGUE AFUA_1G08910)"/>
    <property type="match status" value="1"/>
</dbReference>
<dbReference type="InterPro" id="IPR049049">
    <property type="entry name" value="Beta-AFase-like_GH127_C"/>
</dbReference>
<reference evidence="4 5" key="1">
    <citation type="submission" date="2021-10" db="EMBL/GenBank/DDBJ databases">
        <title>Anaerobic single-cell dispensing facilitates the cultivation of human gut bacteria.</title>
        <authorList>
            <person name="Afrizal A."/>
        </authorList>
    </citation>
    <scope>NUCLEOTIDE SEQUENCE [LARGE SCALE GENOMIC DNA]</scope>
    <source>
        <strain evidence="4 5">CLA-AA-H277</strain>
    </source>
</reference>
<feature type="domain" description="Non-reducing end beta-L-arabinofuranosidase-like GH127 C-terminal" evidence="3">
    <location>
        <begin position="514"/>
        <end position="623"/>
    </location>
</feature>
<dbReference type="Proteomes" id="UP001197875">
    <property type="component" value="Unassembled WGS sequence"/>
</dbReference>
<keyword evidence="4" id="KW-0378">Hydrolase</keyword>
<comment type="caution">
    <text evidence="4">The sequence shown here is derived from an EMBL/GenBank/DDBJ whole genome shotgun (WGS) entry which is preliminary data.</text>
</comment>
<evidence type="ECO:0000313" key="5">
    <source>
        <dbReference type="Proteomes" id="UP001197875"/>
    </source>
</evidence>
<evidence type="ECO:0000259" key="1">
    <source>
        <dbReference type="Pfam" id="PF07944"/>
    </source>
</evidence>
<proteinExistence type="predicted"/>
<dbReference type="InterPro" id="IPR008928">
    <property type="entry name" value="6-hairpin_glycosidase_sf"/>
</dbReference>
<dbReference type="AlphaFoldDB" id="A0AAE3J587"/>
<name>A0AAE3J587_9FIRM</name>
<evidence type="ECO:0000259" key="2">
    <source>
        <dbReference type="Pfam" id="PF20736"/>
    </source>
</evidence>
<dbReference type="SUPFAM" id="SSF48208">
    <property type="entry name" value="Six-hairpin glycosidases"/>
    <property type="match status" value="1"/>
</dbReference>
<evidence type="ECO:0000313" key="4">
    <source>
        <dbReference type="EMBL" id="MCC2189013.1"/>
    </source>
</evidence>
<feature type="domain" description="Non-reducing end beta-L-arabinofuranosidase-like GH127 middle" evidence="2">
    <location>
        <begin position="420"/>
        <end position="512"/>
    </location>
</feature>
<dbReference type="RefSeq" id="WP_227614462.1">
    <property type="nucleotide sequence ID" value="NZ_JAJEPR010000005.1"/>
</dbReference>